<dbReference type="EMBL" id="JAUIZM010000001">
    <property type="protein sequence ID" value="KAK1404017.1"/>
    <property type="molecule type" value="Genomic_DNA"/>
</dbReference>
<keyword evidence="1" id="KW-0472">Membrane</keyword>
<feature type="transmembrane region" description="Helical" evidence="1">
    <location>
        <begin position="43"/>
        <end position="63"/>
    </location>
</feature>
<reference evidence="2" key="1">
    <citation type="submission" date="2023-02" db="EMBL/GenBank/DDBJ databases">
        <title>Genome of toxic invasive species Heracleum sosnowskyi carries increased number of genes despite the absence of recent whole-genome duplications.</title>
        <authorList>
            <person name="Schelkunov M."/>
            <person name="Shtratnikova V."/>
            <person name="Makarenko M."/>
            <person name="Klepikova A."/>
            <person name="Omelchenko D."/>
            <person name="Novikova G."/>
            <person name="Obukhova E."/>
            <person name="Bogdanov V."/>
            <person name="Penin A."/>
            <person name="Logacheva M."/>
        </authorList>
    </citation>
    <scope>NUCLEOTIDE SEQUENCE</scope>
    <source>
        <strain evidence="2">Hsosn_3</strain>
        <tissue evidence="2">Leaf</tissue>
    </source>
</reference>
<dbReference type="AlphaFoldDB" id="A0AAD8JGN6"/>
<proteinExistence type="predicted"/>
<comment type="caution">
    <text evidence="2">The sequence shown here is derived from an EMBL/GenBank/DDBJ whole genome shotgun (WGS) entry which is preliminary data.</text>
</comment>
<dbReference type="Proteomes" id="UP001237642">
    <property type="component" value="Unassembled WGS sequence"/>
</dbReference>
<feature type="transmembrane region" description="Helical" evidence="1">
    <location>
        <begin position="83"/>
        <end position="102"/>
    </location>
</feature>
<evidence type="ECO:0000256" key="1">
    <source>
        <dbReference type="SAM" id="Phobius"/>
    </source>
</evidence>
<keyword evidence="1" id="KW-1133">Transmembrane helix</keyword>
<protein>
    <submittedName>
        <fullName evidence="2">Uncharacterized protein</fullName>
    </submittedName>
</protein>
<keyword evidence="1" id="KW-0812">Transmembrane</keyword>
<sequence>MTYTLARSSLGFLETRASLLEIPRDKTGDFDMISRILEKNWKIAKWVALGAIIFEIICVKSIASVTYSHHVLPSLEVKTHLTQLLHISGKSLGTLFSLQYVIQRLKQKFA</sequence>
<keyword evidence="3" id="KW-1185">Reference proteome</keyword>
<reference evidence="2" key="2">
    <citation type="submission" date="2023-05" db="EMBL/GenBank/DDBJ databases">
        <authorList>
            <person name="Schelkunov M.I."/>
        </authorList>
    </citation>
    <scope>NUCLEOTIDE SEQUENCE</scope>
    <source>
        <strain evidence="2">Hsosn_3</strain>
        <tissue evidence="2">Leaf</tissue>
    </source>
</reference>
<name>A0AAD8JGN6_9APIA</name>
<evidence type="ECO:0000313" key="2">
    <source>
        <dbReference type="EMBL" id="KAK1404017.1"/>
    </source>
</evidence>
<evidence type="ECO:0000313" key="3">
    <source>
        <dbReference type="Proteomes" id="UP001237642"/>
    </source>
</evidence>
<organism evidence="2 3">
    <name type="scientific">Heracleum sosnowskyi</name>
    <dbReference type="NCBI Taxonomy" id="360622"/>
    <lineage>
        <taxon>Eukaryota</taxon>
        <taxon>Viridiplantae</taxon>
        <taxon>Streptophyta</taxon>
        <taxon>Embryophyta</taxon>
        <taxon>Tracheophyta</taxon>
        <taxon>Spermatophyta</taxon>
        <taxon>Magnoliopsida</taxon>
        <taxon>eudicotyledons</taxon>
        <taxon>Gunneridae</taxon>
        <taxon>Pentapetalae</taxon>
        <taxon>asterids</taxon>
        <taxon>campanulids</taxon>
        <taxon>Apiales</taxon>
        <taxon>Apiaceae</taxon>
        <taxon>Apioideae</taxon>
        <taxon>apioid superclade</taxon>
        <taxon>Tordylieae</taxon>
        <taxon>Tordyliinae</taxon>
        <taxon>Heracleum</taxon>
    </lineage>
</organism>
<gene>
    <name evidence="2" type="ORF">POM88_003622</name>
</gene>
<accession>A0AAD8JGN6</accession>